<evidence type="ECO:0000313" key="8">
    <source>
        <dbReference type="Proteomes" id="UP000011083"/>
    </source>
</evidence>
<dbReference type="InterPro" id="IPR037685">
    <property type="entry name" value="RBP11"/>
</dbReference>
<dbReference type="GO" id="GO:0003677">
    <property type="term" value="F:DNA binding"/>
    <property type="evidence" value="ECO:0007669"/>
    <property type="project" value="InterPro"/>
</dbReference>
<dbReference type="OMA" id="MNAPSRY"/>
<dbReference type="Proteomes" id="UP000011083">
    <property type="component" value="Unassembled WGS sequence"/>
</dbReference>
<keyword evidence="8" id="KW-1185">Reference proteome</keyword>
<name>L8GQD6_ACACF</name>
<dbReference type="InterPro" id="IPR008193">
    <property type="entry name" value="RNA_pol_Rpb11_13-16kDa_CS"/>
</dbReference>
<evidence type="ECO:0000256" key="2">
    <source>
        <dbReference type="ARBA" id="ARBA00022478"/>
    </source>
</evidence>
<keyword evidence="2" id="KW-0240">DNA-directed RNA polymerase</keyword>
<dbReference type="PROSITE" id="PS01154">
    <property type="entry name" value="RNA_POL_L_13KD"/>
    <property type="match status" value="1"/>
</dbReference>
<dbReference type="GO" id="GO:0046983">
    <property type="term" value="F:protein dimerization activity"/>
    <property type="evidence" value="ECO:0007669"/>
    <property type="project" value="InterPro"/>
</dbReference>
<dbReference type="InterPro" id="IPR036603">
    <property type="entry name" value="RBP11-like"/>
</dbReference>
<dbReference type="FunFam" id="3.30.1360.10:FF:000003">
    <property type="entry name" value="DNA-directed RNA polymerase II subunit RPB11"/>
    <property type="match status" value="1"/>
</dbReference>
<dbReference type="EMBL" id="KB008036">
    <property type="protein sequence ID" value="ELR15200.1"/>
    <property type="molecule type" value="Genomic_DNA"/>
</dbReference>
<comment type="similarity">
    <text evidence="5">Belongs to the archaeal Rpo11/eukaryotic RPB11/RPC19 RNA polymerase subunit family.</text>
</comment>
<accession>L8GQD6</accession>
<dbReference type="InterPro" id="IPR009025">
    <property type="entry name" value="RBP11-like_dimer"/>
</dbReference>
<comment type="subcellular location">
    <subcellularLocation>
        <location evidence="1">Nucleus</location>
    </subcellularLocation>
</comment>
<dbReference type="CDD" id="cd06926">
    <property type="entry name" value="RNAP_II_RPB11"/>
    <property type="match status" value="1"/>
</dbReference>
<evidence type="ECO:0000256" key="1">
    <source>
        <dbReference type="ARBA" id="ARBA00004123"/>
    </source>
</evidence>
<dbReference type="PANTHER" id="PTHR13946">
    <property type="entry name" value="DNA-DIRECTED RNA POLYMERASE I,II,III"/>
    <property type="match status" value="1"/>
</dbReference>
<evidence type="ECO:0000256" key="3">
    <source>
        <dbReference type="ARBA" id="ARBA00023163"/>
    </source>
</evidence>
<dbReference type="GO" id="GO:0006366">
    <property type="term" value="P:transcription by RNA polymerase II"/>
    <property type="evidence" value="ECO:0007669"/>
    <property type="project" value="InterPro"/>
</dbReference>
<dbReference type="STRING" id="1257118.L8GQD6"/>
<keyword evidence="4" id="KW-0539">Nucleus</keyword>
<dbReference type="GO" id="GO:0003899">
    <property type="term" value="F:DNA-directed RNA polymerase activity"/>
    <property type="evidence" value="ECO:0007669"/>
    <property type="project" value="InterPro"/>
</dbReference>
<dbReference type="GO" id="GO:0005665">
    <property type="term" value="C:RNA polymerase II, core complex"/>
    <property type="evidence" value="ECO:0007669"/>
    <property type="project" value="InterPro"/>
</dbReference>
<dbReference type="PANTHER" id="PTHR13946:SF16">
    <property type="entry name" value="DNA-DIRECTED RNA POLYMERASE II SUBUNIT RPB11"/>
    <property type="match status" value="1"/>
</dbReference>
<evidence type="ECO:0000256" key="4">
    <source>
        <dbReference type="ARBA" id="ARBA00023242"/>
    </source>
</evidence>
<reference evidence="7 8" key="1">
    <citation type="journal article" date="2013" name="Genome Biol.">
        <title>Genome of Acanthamoeba castellanii highlights extensive lateral gene transfer and early evolution of tyrosine kinase signaling.</title>
        <authorList>
            <person name="Clarke M."/>
            <person name="Lohan A.J."/>
            <person name="Liu B."/>
            <person name="Lagkouvardos I."/>
            <person name="Roy S."/>
            <person name="Zafar N."/>
            <person name="Bertelli C."/>
            <person name="Schilde C."/>
            <person name="Kianianmomeni A."/>
            <person name="Burglin T.R."/>
            <person name="Frech C."/>
            <person name="Turcotte B."/>
            <person name="Kopec K.O."/>
            <person name="Synnott J.M."/>
            <person name="Choo C."/>
            <person name="Paponov I."/>
            <person name="Finkler A."/>
            <person name="Soon Heng Tan C."/>
            <person name="Hutchins A.P."/>
            <person name="Weinmeier T."/>
            <person name="Rattei T."/>
            <person name="Chu J.S."/>
            <person name="Gimenez G."/>
            <person name="Irimia M."/>
            <person name="Rigden D.J."/>
            <person name="Fitzpatrick D.A."/>
            <person name="Lorenzo-Morales J."/>
            <person name="Bateman A."/>
            <person name="Chiu C.H."/>
            <person name="Tang P."/>
            <person name="Hegemann P."/>
            <person name="Fromm H."/>
            <person name="Raoult D."/>
            <person name="Greub G."/>
            <person name="Miranda-Saavedra D."/>
            <person name="Chen N."/>
            <person name="Nash P."/>
            <person name="Ginger M.L."/>
            <person name="Horn M."/>
            <person name="Schaap P."/>
            <person name="Caler L."/>
            <person name="Loftus B."/>
        </authorList>
    </citation>
    <scope>NUCLEOTIDE SEQUENCE [LARGE SCALE GENOMIC DNA]</scope>
    <source>
        <strain evidence="7 8">Neff</strain>
    </source>
</reference>
<evidence type="ECO:0000259" key="6">
    <source>
        <dbReference type="Pfam" id="PF13656"/>
    </source>
</evidence>
<dbReference type="RefSeq" id="XP_004337213.1">
    <property type="nucleotide sequence ID" value="XM_004337165.1"/>
</dbReference>
<dbReference type="InterPro" id="IPR022905">
    <property type="entry name" value="Rpo11-like"/>
</dbReference>
<evidence type="ECO:0000313" key="7">
    <source>
        <dbReference type="EMBL" id="ELR15200.1"/>
    </source>
</evidence>
<keyword evidence="3" id="KW-0804">Transcription</keyword>
<evidence type="ECO:0000256" key="5">
    <source>
        <dbReference type="ARBA" id="ARBA00025751"/>
    </source>
</evidence>
<dbReference type="KEGG" id="acan:ACA1_218440"/>
<dbReference type="SUPFAM" id="SSF55257">
    <property type="entry name" value="RBP11-like subunits of RNA polymerase"/>
    <property type="match status" value="1"/>
</dbReference>
<proteinExistence type="inferred from homology"/>
<dbReference type="VEuPathDB" id="AmoebaDB:ACA1_218440"/>
<organism evidence="7 8">
    <name type="scientific">Acanthamoeba castellanii (strain ATCC 30010 / Neff)</name>
    <dbReference type="NCBI Taxonomy" id="1257118"/>
    <lineage>
        <taxon>Eukaryota</taxon>
        <taxon>Amoebozoa</taxon>
        <taxon>Discosea</taxon>
        <taxon>Longamoebia</taxon>
        <taxon>Centramoebida</taxon>
        <taxon>Acanthamoebidae</taxon>
        <taxon>Acanthamoeba</taxon>
    </lineage>
</organism>
<dbReference type="Gene3D" id="3.30.1360.10">
    <property type="entry name" value="RNA polymerase, RBP11-like subunit"/>
    <property type="match status" value="1"/>
</dbReference>
<dbReference type="GeneID" id="14915800"/>
<protein>
    <submittedName>
        <fullName evidence="7">RNA polymerase Rpb3/Rpb11 dimerization domain containing protein</fullName>
    </submittedName>
</protein>
<dbReference type="HAMAP" id="MF_00261">
    <property type="entry name" value="RNApol_arch_Rpo11"/>
    <property type="match status" value="1"/>
</dbReference>
<dbReference type="OrthoDB" id="10248581at2759"/>
<sequence length="122" mass="13797">MNKPESHELFVLKEGEKKISYLPDTKIQNAATFNIEKEDHTIGNLLRMQLLSDPDVVFAGYKVPHPLKHTTVIKVQTNHNSSPVAAMTNALTDLLSEFNLLSERFNSALEKHQPTTSAYYDE</sequence>
<dbReference type="Pfam" id="PF13656">
    <property type="entry name" value="RNA_pol_L_2"/>
    <property type="match status" value="1"/>
</dbReference>
<feature type="domain" description="DNA-directed RNA polymerase RBP11-like dimerisation" evidence="6">
    <location>
        <begin position="30"/>
        <end position="103"/>
    </location>
</feature>
<dbReference type="AlphaFoldDB" id="L8GQD6"/>
<gene>
    <name evidence="7" type="ORF">ACA1_218440</name>
</gene>